<dbReference type="Gene3D" id="1.10.10.10">
    <property type="entry name" value="Winged helix-like DNA-binding domain superfamily/Winged helix DNA-binding domain"/>
    <property type="match status" value="1"/>
</dbReference>
<reference evidence="5 6" key="1">
    <citation type="submission" date="2015-12" db="EMBL/GenBank/DDBJ databases">
        <title>Genome sequence of Streptomyces sp. G25.</title>
        <authorList>
            <person name="Poehlein A."/>
            <person name="Roettig A."/>
            <person name="Hiessl S."/>
            <person name="Hauschild P."/>
            <person name="Schauer J."/>
            <person name="Madkour M.H."/>
            <person name="Al-Ansari A.M."/>
            <person name="Almakishah N.H."/>
            <person name="Steinbuechel A."/>
            <person name="Daniel R."/>
        </authorList>
    </citation>
    <scope>NUCLEOTIDE SEQUENCE [LARGE SCALE GENOMIC DNA]</scope>
    <source>
        <strain evidence="6">G25(2015)</strain>
    </source>
</reference>
<dbReference type="SUPFAM" id="SSF48452">
    <property type="entry name" value="TPR-like"/>
    <property type="match status" value="2"/>
</dbReference>
<dbReference type="Pfam" id="PF13191">
    <property type="entry name" value="AAA_16"/>
    <property type="match status" value="1"/>
</dbReference>
<dbReference type="Proteomes" id="UP000077381">
    <property type="component" value="Unassembled WGS sequence"/>
</dbReference>
<dbReference type="SUPFAM" id="SSF52540">
    <property type="entry name" value="P-loop containing nucleoside triphosphate hydrolases"/>
    <property type="match status" value="1"/>
</dbReference>
<dbReference type="PANTHER" id="PTHR16305">
    <property type="entry name" value="TESTICULAR SOLUBLE ADENYLYL CYCLASE"/>
    <property type="match status" value="1"/>
</dbReference>
<dbReference type="PROSITE" id="PS50043">
    <property type="entry name" value="HTH_LUXR_2"/>
    <property type="match status" value="1"/>
</dbReference>
<dbReference type="PATRIC" id="fig|1716141.3.peg.6703"/>
<name>A0A177HJH8_9ACTN</name>
<dbReference type="Pfam" id="PF00196">
    <property type="entry name" value="GerE"/>
    <property type="match status" value="1"/>
</dbReference>
<dbReference type="GO" id="GO:0003677">
    <property type="term" value="F:DNA binding"/>
    <property type="evidence" value="ECO:0007669"/>
    <property type="project" value="InterPro"/>
</dbReference>
<dbReference type="InterPro" id="IPR041664">
    <property type="entry name" value="AAA_16"/>
</dbReference>
<feature type="domain" description="HTH luxR-type" evidence="4">
    <location>
        <begin position="881"/>
        <end position="946"/>
    </location>
</feature>
<evidence type="ECO:0000313" key="6">
    <source>
        <dbReference type="Proteomes" id="UP000077381"/>
    </source>
</evidence>
<dbReference type="AlphaFoldDB" id="A0A177HJH8"/>
<dbReference type="InterPro" id="IPR000792">
    <property type="entry name" value="Tscrpt_reg_LuxR_C"/>
</dbReference>
<dbReference type="PANTHER" id="PTHR16305:SF35">
    <property type="entry name" value="TRANSCRIPTIONAL ACTIVATOR DOMAIN"/>
    <property type="match status" value="1"/>
</dbReference>
<sequence length="946" mass="101719">MSGALSGDMMFTDRVGADEPAKSRPRRPGAQAQRTHSDLLGRQAECAELNRLLEAVRAGESRSLVVRGEAGVGKSTLLEHLTKAASDCRVVGIAGVQSEMELAFAAVHQLCAPLLDRLDSLPEPQRDALGTAFGLRAGPAPDPFLVGLALLNLFAAAAEERPLVCVIDDAQWLDRASAQVLAFVARRLYAESVACVFAVRDFSEEDELSGLPVLDVTGLRDDDARALLSTVILGPLDEQVRDQILTEARGNPLALRELPRDLPSIKLAGGFVASAARTLSGRIEERFQRQLKRLPAPTRQLLLLAAAEPLGDPVLLWRAADLLGVGIAAADAAEDMIDFGDRVRFRHPLVRSAVYRSASLTERQEAHRALAEVTDPKSDPDRRAWHRAQAAVGLDEDVAVELEELASRAQARGGLVAAAAFLERSAQLTGTRELRAERTLAAAQANLQSGAFDHALRLLAAAEAGTLTEMQRARADLLRGQVVFASGAGSDAPPLLLKAAERLESVDLDLARETYMSAWMAALFAGRYAGASDLVEVSRAAGALPPPTAQPPRPIDLALDGLALLVTAGPAAAAPALRRAANVFTGTGVTIEDGLRWGWHAQAAASALWDDDAWRALLVRQVKLAREAGALDQLPIDLGALGTSSVWRGNFAEAASLIAEADAVCEATGSQVAPYTAMLLASFRGNEEQALPLIETTIAEAEAGGQGIAMSYAHWVAAILHNGHGRYNEALAAARRASEETPGLFVSMWALPELIEAASRRENTQLAEETLARLAPITSAGGTDFGLGIEARSRALLSEPDTADDLYREAIGRLGRTHLRPELARAHLLYGEWLRRERRRSEAREQLRTAHEMFTAMGMEAFADRAARELRATGEKARKRTVETTGQLTPQETQIARLVRDGLTNKEIAGRLYLSTRTIEYHLSKVFAKLGITSRNQLGRGAFLHL</sequence>
<dbReference type="Gene3D" id="3.40.50.300">
    <property type="entry name" value="P-loop containing nucleotide triphosphate hydrolases"/>
    <property type="match status" value="1"/>
</dbReference>
<dbReference type="GO" id="GO:0005737">
    <property type="term" value="C:cytoplasm"/>
    <property type="evidence" value="ECO:0007669"/>
    <property type="project" value="TreeGrafter"/>
</dbReference>
<feature type="region of interest" description="Disordered" evidence="3">
    <location>
        <begin position="1"/>
        <end position="39"/>
    </location>
</feature>
<evidence type="ECO:0000256" key="2">
    <source>
        <dbReference type="ARBA" id="ARBA00022840"/>
    </source>
</evidence>
<dbReference type="Gene3D" id="1.25.40.10">
    <property type="entry name" value="Tetratricopeptide repeat domain"/>
    <property type="match status" value="1"/>
</dbReference>
<dbReference type="STRING" id="1716141.STSP_63690"/>
<gene>
    <name evidence="5" type="ORF">STSP_63690</name>
</gene>
<keyword evidence="1" id="KW-0547">Nucleotide-binding</keyword>
<dbReference type="GO" id="GO:0005524">
    <property type="term" value="F:ATP binding"/>
    <property type="evidence" value="ECO:0007669"/>
    <property type="project" value="UniProtKB-KW"/>
</dbReference>
<keyword evidence="2" id="KW-0067">ATP-binding</keyword>
<dbReference type="EMBL" id="LOHS01000153">
    <property type="protein sequence ID" value="OAH10318.1"/>
    <property type="molecule type" value="Genomic_DNA"/>
</dbReference>
<protein>
    <submittedName>
        <fullName evidence="5">Putative HTH-type transcriptional regulatorc</fullName>
    </submittedName>
</protein>
<evidence type="ECO:0000256" key="3">
    <source>
        <dbReference type="SAM" id="MobiDB-lite"/>
    </source>
</evidence>
<dbReference type="InterPro" id="IPR027417">
    <property type="entry name" value="P-loop_NTPase"/>
</dbReference>
<dbReference type="GO" id="GO:0006355">
    <property type="term" value="P:regulation of DNA-templated transcription"/>
    <property type="evidence" value="ECO:0007669"/>
    <property type="project" value="InterPro"/>
</dbReference>
<dbReference type="GO" id="GO:0004016">
    <property type="term" value="F:adenylate cyclase activity"/>
    <property type="evidence" value="ECO:0007669"/>
    <property type="project" value="TreeGrafter"/>
</dbReference>
<organism evidence="5 6">
    <name type="scientific">Streptomyces jeddahensis</name>
    <dbReference type="NCBI Taxonomy" id="1716141"/>
    <lineage>
        <taxon>Bacteria</taxon>
        <taxon>Bacillati</taxon>
        <taxon>Actinomycetota</taxon>
        <taxon>Actinomycetes</taxon>
        <taxon>Kitasatosporales</taxon>
        <taxon>Streptomycetaceae</taxon>
        <taxon>Streptomyces</taxon>
    </lineage>
</organism>
<evidence type="ECO:0000259" key="4">
    <source>
        <dbReference type="PROSITE" id="PS50043"/>
    </source>
</evidence>
<keyword evidence="6" id="KW-1185">Reference proteome</keyword>
<dbReference type="SMART" id="SM00421">
    <property type="entry name" value="HTH_LUXR"/>
    <property type="match status" value="1"/>
</dbReference>
<evidence type="ECO:0000313" key="5">
    <source>
        <dbReference type="EMBL" id="OAH10318.1"/>
    </source>
</evidence>
<proteinExistence type="predicted"/>
<dbReference type="InterPro" id="IPR011990">
    <property type="entry name" value="TPR-like_helical_dom_sf"/>
</dbReference>
<comment type="caution">
    <text evidence="5">The sequence shown here is derived from an EMBL/GenBank/DDBJ whole genome shotgun (WGS) entry which is preliminary data.</text>
</comment>
<dbReference type="CDD" id="cd06170">
    <property type="entry name" value="LuxR_C_like"/>
    <property type="match status" value="1"/>
</dbReference>
<dbReference type="PRINTS" id="PR00038">
    <property type="entry name" value="HTHLUXR"/>
</dbReference>
<dbReference type="InterPro" id="IPR036388">
    <property type="entry name" value="WH-like_DNA-bd_sf"/>
</dbReference>
<dbReference type="InterPro" id="IPR016032">
    <property type="entry name" value="Sig_transdc_resp-reg_C-effctor"/>
</dbReference>
<dbReference type="SUPFAM" id="SSF46894">
    <property type="entry name" value="C-terminal effector domain of the bipartite response regulators"/>
    <property type="match status" value="1"/>
</dbReference>
<accession>A0A177HJH8</accession>
<evidence type="ECO:0000256" key="1">
    <source>
        <dbReference type="ARBA" id="ARBA00022741"/>
    </source>
</evidence>